<dbReference type="InterPro" id="IPR004245">
    <property type="entry name" value="DUF229"/>
</dbReference>
<accession>A0ABQ7PUH0</accession>
<dbReference type="Proteomes" id="UP000823941">
    <property type="component" value="Chromosome 31"/>
</dbReference>
<keyword evidence="1" id="KW-0472">Membrane</keyword>
<organism evidence="2 3">
    <name type="scientific">Plutella xylostella</name>
    <name type="common">Diamondback moth</name>
    <name type="synonym">Plutella maculipennis</name>
    <dbReference type="NCBI Taxonomy" id="51655"/>
    <lineage>
        <taxon>Eukaryota</taxon>
        <taxon>Metazoa</taxon>
        <taxon>Ecdysozoa</taxon>
        <taxon>Arthropoda</taxon>
        <taxon>Hexapoda</taxon>
        <taxon>Insecta</taxon>
        <taxon>Pterygota</taxon>
        <taxon>Neoptera</taxon>
        <taxon>Endopterygota</taxon>
        <taxon>Lepidoptera</taxon>
        <taxon>Glossata</taxon>
        <taxon>Ditrysia</taxon>
        <taxon>Yponomeutoidea</taxon>
        <taxon>Plutellidae</taxon>
        <taxon>Plutella</taxon>
    </lineage>
</organism>
<proteinExistence type="predicted"/>
<gene>
    <name evidence="2" type="ORF">JYU34_022303</name>
</gene>
<keyword evidence="1" id="KW-1133">Transmembrane helix</keyword>
<dbReference type="EMBL" id="JAHIBW010000031">
    <property type="protein sequence ID" value="KAG7295298.1"/>
    <property type="molecule type" value="Genomic_DNA"/>
</dbReference>
<dbReference type="Gene3D" id="3.40.720.10">
    <property type="entry name" value="Alkaline Phosphatase, subunit A"/>
    <property type="match status" value="2"/>
</dbReference>
<reference evidence="2 3" key="1">
    <citation type="submission" date="2021-06" db="EMBL/GenBank/DDBJ databases">
        <title>A haploid diamondback moth (Plutella xylostella L.) genome assembly resolves 31 chromosomes and identifies a diamide resistance mutation.</title>
        <authorList>
            <person name="Ward C.M."/>
            <person name="Perry K.D."/>
            <person name="Baker G."/>
            <person name="Powis K."/>
            <person name="Heckel D.G."/>
            <person name="Baxter S.W."/>
        </authorList>
    </citation>
    <scope>NUCLEOTIDE SEQUENCE [LARGE SCALE GENOMIC DNA]</scope>
    <source>
        <strain evidence="2 3">LV</strain>
        <tissue evidence="2">Single pupa</tissue>
    </source>
</reference>
<evidence type="ECO:0000313" key="3">
    <source>
        <dbReference type="Proteomes" id="UP000823941"/>
    </source>
</evidence>
<name>A0ABQ7PUH0_PLUXY</name>
<sequence length="708" mass="81779">MGVRWIRTKKYQILSVILLISLIYYVISYRSIIMDGTEARRHHIEQLFAKRLEDALKEDMGTRCEMPKLDPFDKEIMQFYHKADKIQCPGFDWVRCELSTCKLRPEIIESHYNIVCKYRDIVFVTDKQSTMGAPVTVNGNDVYKLVKSDHVEVECTGLRYEDNKPEKWFGYALGFRSSVSRVRPEPGREDTINVVMLGIDSTSKNGFIRNMPRTYKLLEEEFGAVIMDGYNILGDGTPATLFPLLTGKTELELPDRRRAVSKAFIDDFPFVFRRLQKDGYRTLYFEDSPTIGTFQYRFNGFEIQPADHYLRHFYLHANKHNKKHPYCIGDTPSYMLMMNKTEEFLRLDGKKFAFSFIADVTHDRIMLSAIDDNVSEWLMRFRREGYGENTLLIVHADHGPSSTKYQRQDKVSLVLLLCVSITTATDDDVSEWLVRFRREEYGKNTLLIVHADHGPRFAKERSTYIGKLEERLPFLAIMLPESYKRAHPKALDILKANKKMLTTPHDLYETYVEMLGLYGWKNLHKVPGSELPRGLSMLEPIPPTRTCAEAGIEAHWCACVKWVNVTPTDVLYGRSAEALVDYINGYTEVARAQCVPRTLTSIDYVLRQAPNKRLLTFKLTKDSDGYVPDFNGHTKTDKVTFTVKIAVAPGFGVYEATMTYLVKEDKFQLDYHSISRSNGYNNEPSCISATHPHLNMYCYCKQYLNTNT</sequence>
<dbReference type="CDD" id="cd16021">
    <property type="entry name" value="ALP_like"/>
    <property type="match status" value="1"/>
</dbReference>
<dbReference type="PANTHER" id="PTHR10974">
    <property type="entry name" value="FI08016P-RELATED"/>
    <property type="match status" value="1"/>
</dbReference>
<dbReference type="InterPro" id="IPR017850">
    <property type="entry name" value="Alkaline_phosphatase_core_sf"/>
</dbReference>
<comment type="caution">
    <text evidence="2">The sequence shown here is derived from an EMBL/GenBank/DDBJ whole genome shotgun (WGS) entry which is preliminary data.</text>
</comment>
<dbReference type="SUPFAM" id="SSF53649">
    <property type="entry name" value="Alkaline phosphatase-like"/>
    <property type="match status" value="1"/>
</dbReference>
<keyword evidence="1" id="KW-0812">Transmembrane</keyword>
<dbReference type="Pfam" id="PF02995">
    <property type="entry name" value="DUF229"/>
    <property type="match status" value="2"/>
</dbReference>
<evidence type="ECO:0000313" key="2">
    <source>
        <dbReference type="EMBL" id="KAG7295298.1"/>
    </source>
</evidence>
<feature type="transmembrane region" description="Helical" evidence="1">
    <location>
        <begin position="12"/>
        <end position="32"/>
    </location>
</feature>
<protein>
    <submittedName>
        <fullName evidence="2">Uncharacterized protein</fullName>
    </submittedName>
</protein>
<keyword evidence="3" id="KW-1185">Reference proteome</keyword>
<dbReference type="PANTHER" id="PTHR10974:SF1">
    <property type="entry name" value="FI08016P-RELATED"/>
    <property type="match status" value="1"/>
</dbReference>
<evidence type="ECO:0000256" key="1">
    <source>
        <dbReference type="SAM" id="Phobius"/>
    </source>
</evidence>